<accession>A0ACB7ZXS5</accession>
<organism evidence="1 2">
    <name type="scientific">Hygrophoropsis aurantiaca</name>
    <dbReference type="NCBI Taxonomy" id="72124"/>
    <lineage>
        <taxon>Eukaryota</taxon>
        <taxon>Fungi</taxon>
        <taxon>Dikarya</taxon>
        <taxon>Basidiomycota</taxon>
        <taxon>Agaricomycotina</taxon>
        <taxon>Agaricomycetes</taxon>
        <taxon>Agaricomycetidae</taxon>
        <taxon>Boletales</taxon>
        <taxon>Coniophorineae</taxon>
        <taxon>Hygrophoropsidaceae</taxon>
        <taxon>Hygrophoropsis</taxon>
    </lineage>
</organism>
<evidence type="ECO:0000313" key="1">
    <source>
        <dbReference type="EMBL" id="KAH7906040.1"/>
    </source>
</evidence>
<sequence>MSFLPADGKLPAQRRKPRRRRAALVALSSAPPISVVPDVSTMYNYPSLLPMLRPQRQGTAHHNRRPASLVAAAATQSNTQYPSAAAENDSGRSGTACRSITSPMEATMNSPPMDLPKATQESQQAP</sequence>
<reference evidence="1" key="1">
    <citation type="journal article" date="2021" name="New Phytol.">
        <title>Evolutionary innovations through gain and loss of genes in the ectomycorrhizal Boletales.</title>
        <authorList>
            <person name="Wu G."/>
            <person name="Miyauchi S."/>
            <person name="Morin E."/>
            <person name="Kuo A."/>
            <person name="Drula E."/>
            <person name="Varga T."/>
            <person name="Kohler A."/>
            <person name="Feng B."/>
            <person name="Cao Y."/>
            <person name="Lipzen A."/>
            <person name="Daum C."/>
            <person name="Hundley H."/>
            <person name="Pangilinan J."/>
            <person name="Johnson J."/>
            <person name="Barry K."/>
            <person name="LaButti K."/>
            <person name="Ng V."/>
            <person name="Ahrendt S."/>
            <person name="Min B."/>
            <person name="Choi I.G."/>
            <person name="Park H."/>
            <person name="Plett J.M."/>
            <person name="Magnuson J."/>
            <person name="Spatafora J.W."/>
            <person name="Nagy L.G."/>
            <person name="Henrissat B."/>
            <person name="Grigoriev I.V."/>
            <person name="Yang Z.L."/>
            <person name="Xu J."/>
            <person name="Martin F.M."/>
        </authorList>
    </citation>
    <scope>NUCLEOTIDE SEQUENCE</scope>
    <source>
        <strain evidence="1">ATCC 28755</strain>
    </source>
</reference>
<comment type="caution">
    <text evidence="1">The sequence shown here is derived from an EMBL/GenBank/DDBJ whole genome shotgun (WGS) entry which is preliminary data.</text>
</comment>
<keyword evidence="2" id="KW-1185">Reference proteome</keyword>
<protein>
    <submittedName>
        <fullName evidence="1">Uncharacterized protein</fullName>
    </submittedName>
</protein>
<dbReference type="EMBL" id="MU268080">
    <property type="protein sequence ID" value="KAH7906040.1"/>
    <property type="molecule type" value="Genomic_DNA"/>
</dbReference>
<name>A0ACB7ZXS5_9AGAM</name>
<evidence type="ECO:0000313" key="2">
    <source>
        <dbReference type="Proteomes" id="UP000790377"/>
    </source>
</evidence>
<proteinExistence type="predicted"/>
<dbReference type="Proteomes" id="UP000790377">
    <property type="component" value="Unassembled WGS sequence"/>
</dbReference>
<gene>
    <name evidence="1" type="ORF">BJ138DRAFT_1117935</name>
</gene>